<name>A0A6J3JGE7_SAPAP</name>
<feature type="compositionally biased region" description="Low complexity" evidence="5">
    <location>
        <begin position="279"/>
        <end position="298"/>
    </location>
</feature>
<evidence type="ECO:0000256" key="2">
    <source>
        <dbReference type="ARBA" id="ARBA00022692"/>
    </source>
</evidence>
<dbReference type="GO" id="GO:0030317">
    <property type="term" value="P:flagellated sperm motility"/>
    <property type="evidence" value="ECO:0007669"/>
    <property type="project" value="InterPro"/>
</dbReference>
<dbReference type="InterPro" id="IPR005821">
    <property type="entry name" value="Ion_trans_dom"/>
</dbReference>
<evidence type="ECO:0000256" key="6">
    <source>
        <dbReference type="SAM" id="Phobius"/>
    </source>
</evidence>
<comment type="subcellular location">
    <subcellularLocation>
        <location evidence="1">Membrane</location>
        <topology evidence="1">Multi-pass membrane protein</topology>
    </subcellularLocation>
</comment>
<keyword evidence="4 6" id="KW-0472">Membrane</keyword>
<evidence type="ECO:0000256" key="3">
    <source>
        <dbReference type="ARBA" id="ARBA00022989"/>
    </source>
</evidence>
<dbReference type="Gene3D" id="1.10.287.70">
    <property type="match status" value="1"/>
</dbReference>
<dbReference type="GO" id="GO:0048240">
    <property type="term" value="P:sperm capacitation"/>
    <property type="evidence" value="ECO:0007669"/>
    <property type="project" value="TreeGrafter"/>
</dbReference>
<dbReference type="GeneID" id="116564490"/>
<dbReference type="RefSeq" id="XP_032153549.1">
    <property type="nucleotide sequence ID" value="XM_032297658.1"/>
</dbReference>
<evidence type="ECO:0000259" key="7">
    <source>
        <dbReference type="Pfam" id="PF00520"/>
    </source>
</evidence>
<dbReference type="GO" id="GO:0005227">
    <property type="term" value="F:calcium-activated cation channel activity"/>
    <property type="evidence" value="ECO:0007669"/>
    <property type="project" value="InterPro"/>
</dbReference>
<sequence>MWLSSFSRFWKNAWNVFDFVVTMLSLLPEVVLLAGVTGQPVWLQFLRICRVLRSLKLFARFRQIRVIILALVRALKSMTFLLMLLLIFFYIFAVAGVYFFVEYTRSPRQDLEYHVFFSDLLNSLVTVFILFTLDHWYALLQDIWKVPEASRIFSSIYVILWLLLGSIIFRNIIVAMMVTNFQNIRKELNEEMAHREVQVKADMFKRQIIQRRKNVSREALRSTHGKTDDSSRGAIQQKESLDLSEVSEVESIYETTEADVITSASKPEETLSNKKEYQSSSSVSSTSSSDASSSESRFSESVGHLDWETLVHENLPGLMEMDQDDRVWPRDSLFRYFELLEKLQYNLEERKKLQDFAVQALMNLEDK</sequence>
<feature type="region of interest" description="Disordered" evidence="5">
    <location>
        <begin position="215"/>
        <end position="243"/>
    </location>
</feature>
<organism evidence="8 9">
    <name type="scientific">Sapajus apella</name>
    <name type="common">Brown-capped capuchin</name>
    <name type="synonym">Cebus apella</name>
    <dbReference type="NCBI Taxonomy" id="9515"/>
    <lineage>
        <taxon>Eukaryota</taxon>
        <taxon>Metazoa</taxon>
        <taxon>Chordata</taxon>
        <taxon>Craniata</taxon>
        <taxon>Vertebrata</taxon>
        <taxon>Euteleostomi</taxon>
        <taxon>Mammalia</taxon>
        <taxon>Eutheria</taxon>
        <taxon>Euarchontoglires</taxon>
        <taxon>Primates</taxon>
        <taxon>Haplorrhini</taxon>
        <taxon>Platyrrhini</taxon>
        <taxon>Cebidae</taxon>
        <taxon>Cebinae</taxon>
        <taxon>Sapajus</taxon>
    </lineage>
</organism>
<keyword evidence="3 6" id="KW-1133">Transmembrane helix</keyword>
<dbReference type="FunFam" id="1.10.287.70:FF:000115">
    <property type="entry name" value="Cation channel sperm-associated protein 2"/>
    <property type="match status" value="1"/>
</dbReference>
<feature type="transmembrane region" description="Helical" evidence="6">
    <location>
        <begin position="12"/>
        <end position="36"/>
    </location>
</feature>
<evidence type="ECO:0000256" key="1">
    <source>
        <dbReference type="ARBA" id="ARBA00004141"/>
    </source>
</evidence>
<dbReference type="Pfam" id="PF00520">
    <property type="entry name" value="Ion_trans"/>
    <property type="match status" value="1"/>
</dbReference>
<feature type="region of interest" description="Disordered" evidence="5">
    <location>
        <begin position="263"/>
        <end position="298"/>
    </location>
</feature>
<dbReference type="CTD" id="117155"/>
<feature type="transmembrane region" description="Helical" evidence="6">
    <location>
        <begin position="113"/>
        <end position="132"/>
    </location>
</feature>
<dbReference type="RefSeq" id="XP_032153548.1">
    <property type="nucleotide sequence ID" value="XM_032297657.1"/>
</dbReference>
<feature type="transmembrane region" description="Helical" evidence="6">
    <location>
        <begin position="152"/>
        <end position="178"/>
    </location>
</feature>
<dbReference type="SUPFAM" id="SSF81324">
    <property type="entry name" value="Voltage-gated potassium channels"/>
    <property type="match status" value="1"/>
</dbReference>
<feature type="compositionally biased region" description="Basic and acidic residues" evidence="5">
    <location>
        <begin position="266"/>
        <end position="277"/>
    </location>
</feature>
<feature type="transmembrane region" description="Helical" evidence="6">
    <location>
        <begin position="81"/>
        <end position="101"/>
    </location>
</feature>
<evidence type="ECO:0000256" key="4">
    <source>
        <dbReference type="ARBA" id="ARBA00023136"/>
    </source>
</evidence>
<evidence type="ECO:0000313" key="9">
    <source>
        <dbReference type="RefSeq" id="XP_032153548.1"/>
    </source>
</evidence>
<protein>
    <submittedName>
        <fullName evidence="9 10">Cation channel sperm-associated protein 2 isoform X5</fullName>
    </submittedName>
</protein>
<keyword evidence="2 6" id="KW-0812">Transmembrane</keyword>
<evidence type="ECO:0000313" key="8">
    <source>
        <dbReference type="Proteomes" id="UP000504640"/>
    </source>
</evidence>
<reference evidence="9 10" key="1">
    <citation type="submission" date="2025-04" db="UniProtKB">
        <authorList>
            <consortium name="RefSeq"/>
        </authorList>
    </citation>
    <scope>IDENTIFICATION</scope>
    <source>
        <tissue evidence="9 10">Blood</tissue>
    </source>
</reference>
<dbReference type="AlphaFoldDB" id="A0A6J3JGE7"/>
<feature type="compositionally biased region" description="Basic and acidic residues" evidence="5">
    <location>
        <begin position="215"/>
        <end position="231"/>
    </location>
</feature>
<dbReference type="Proteomes" id="UP000504640">
    <property type="component" value="Unplaced"/>
</dbReference>
<dbReference type="Gene3D" id="1.20.120.350">
    <property type="entry name" value="Voltage-gated potassium channels. Chain C"/>
    <property type="match status" value="1"/>
</dbReference>
<dbReference type="InterPro" id="IPR027359">
    <property type="entry name" value="Volt_channel_dom_sf"/>
</dbReference>
<keyword evidence="8" id="KW-1185">Reference proteome</keyword>
<dbReference type="GO" id="GO:0036128">
    <property type="term" value="C:CatSper complex"/>
    <property type="evidence" value="ECO:0007669"/>
    <property type="project" value="InterPro"/>
</dbReference>
<proteinExistence type="predicted"/>
<evidence type="ECO:0000313" key="10">
    <source>
        <dbReference type="RefSeq" id="XP_032153549.1"/>
    </source>
</evidence>
<dbReference type="GO" id="GO:0009566">
    <property type="term" value="P:fertilization"/>
    <property type="evidence" value="ECO:0007669"/>
    <property type="project" value="TreeGrafter"/>
</dbReference>
<dbReference type="PANTHER" id="PTHR46923:SF1">
    <property type="entry name" value="CATION CHANNEL SPERM-ASSOCIATED PROTEIN 2"/>
    <property type="match status" value="1"/>
</dbReference>
<dbReference type="PANTHER" id="PTHR46923">
    <property type="entry name" value="CATION CHANNEL SPERM-ASSOCIATED PROTEIN 2"/>
    <property type="match status" value="1"/>
</dbReference>
<accession>A0A6J3JGE7</accession>
<dbReference type="InterPro" id="IPR028747">
    <property type="entry name" value="CatSper2"/>
</dbReference>
<gene>
    <name evidence="9 10" type="primary">CATSPER2</name>
</gene>
<evidence type="ECO:0000256" key="5">
    <source>
        <dbReference type="SAM" id="MobiDB-lite"/>
    </source>
</evidence>
<feature type="domain" description="Ion transport" evidence="7">
    <location>
        <begin position="2"/>
        <end position="187"/>
    </location>
</feature>